<sequence>MKRRMFIALLILASFIFLLIGKLLSIQVLAAEHYSSGNINLLQRSVLQRSKQLILQDGRGNFYDRSLQPLTGQWRTGLAVLPDQLKLKDSGGRQGELSKILRTTPEQWNGFVKRLNRPAFWSESGSAVPYSLGPEQIKRIESLQIPGVVILPVQIRYSGSGAASQLIGFTGQDPKRVAELYPTLISAGKLSLSSRLGASGLEKTFDSFLQGAGPISLAYYTGADDTPLKGLSTRMIGLGNPFYPLKIVTTLDLSIQEKVERIMDRYGLQKGAVVVLDAANADVIAMASRPAFDPNHVKPQDNSWANMALKAITPGSVFKTVITAAALEEGVVKRDETFFCGGELGKYGFSCWKKGGHGRLGFEEAYAQSCNIVFAKVAERLTAQQLSSYAAKLGITVPVGWSSDSVISGKSFRQFDSEEEGRLFDERTDSQDEGVIVQTAIGQRDVRITPLQGANLVVTLLHHGVVFRPRVVKEIRYANGLTKMRFEEQTLRGGKPAVSMMTARQILSDMELTVDHGTAQMLGTAKWNLAGKTGTAQTLDEGRREKVNQWFTGFGPVESPRYAISVAALNLSPGSGPIVLNIVRDVMNVLAEER</sequence>
<evidence type="ECO:0000256" key="3">
    <source>
        <dbReference type="ARBA" id="ARBA00023136"/>
    </source>
</evidence>
<evidence type="ECO:0000259" key="5">
    <source>
        <dbReference type="Pfam" id="PF03717"/>
    </source>
</evidence>
<accession>A0ABU5ZJD6</accession>
<keyword evidence="7" id="KW-1185">Reference proteome</keyword>
<evidence type="ECO:0000313" key="7">
    <source>
        <dbReference type="Proteomes" id="UP001310386"/>
    </source>
</evidence>
<dbReference type="SUPFAM" id="SSF56601">
    <property type="entry name" value="beta-lactamase/transpeptidase-like"/>
    <property type="match status" value="1"/>
</dbReference>
<proteinExistence type="inferred from homology"/>
<organism evidence="6 7">
    <name type="scientific">Ferviditalea candida</name>
    <dbReference type="NCBI Taxonomy" id="3108399"/>
    <lineage>
        <taxon>Bacteria</taxon>
        <taxon>Bacillati</taxon>
        <taxon>Bacillota</taxon>
        <taxon>Bacilli</taxon>
        <taxon>Bacillales</taxon>
        <taxon>Paenibacillaceae</taxon>
        <taxon>Ferviditalea</taxon>
    </lineage>
</organism>
<dbReference type="Pfam" id="PF03717">
    <property type="entry name" value="PBP_dimer"/>
    <property type="match status" value="1"/>
</dbReference>
<dbReference type="Proteomes" id="UP001310386">
    <property type="component" value="Unassembled WGS sequence"/>
</dbReference>
<evidence type="ECO:0000256" key="1">
    <source>
        <dbReference type="ARBA" id="ARBA00004370"/>
    </source>
</evidence>
<dbReference type="Gene3D" id="3.90.1310.10">
    <property type="entry name" value="Penicillin-binding protein 2a (Domain 2)"/>
    <property type="match status" value="1"/>
</dbReference>
<dbReference type="InterPro" id="IPR001460">
    <property type="entry name" value="PCN-bd_Tpept"/>
</dbReference>
<evidence type="ECO:0000259" key="4">
    <source>
        <dbReference type="Pfam" id="PF00905"/>
    </source>
</evidence>
<name>A0ABU5ZJD6_9BACL</name>
<dbReference type="Gene3D" id="3.40.710.10">
    <property type="entry name" value="DD-peptidase/beta-lactamase superfamily"/>
    <property type="match status" value="1"/>
</dbReference>
<gene>
    <name evidence="6" type="ORF">VF724_09960</name>
</gene>
<comment type="similarity">
    <text evidence="2">Belongs to the transpeptidase family.</text>
</comment>
<feature type="domain" description="Penicillin-binding protein transpeptidase" evidence="4">
    <location>
        <begin position="271"/>
        <end position="587"/>
    </location>
</feature>
<dbReference type="InterPro" id="IPR050515">
    <property type="entry name" value="Beta-lactam/transpept"/>
</dbReference>
<evidence type="ECO:0000313" key="6">
    <source>
        <dbReference type="EMBL" id="MEB3101987.1"/>
    </source>
</evidence>
<dbReference type="RefSeq" id="WP_371754107.1">
    <property type="nucleotide sequence ID" value="NZ_JAYJLD010000012.1"/>
</dbReference>
<keyword evidence="3" id="KW-0472">Membrane</keyword>
<protein>
    <submittedName>
        <fullName evidence="6">Penicillin-binding transpeptidase domain-containing protein</fullName>
    </submittedName>
</protein>
<evidence type="ECO:0000256" key="2">
    <source>
        <dbReference type="ARBA" id="ARBA00007171"/>
    </source>
</evidence>
<dbReference type="EMBL" id="JAYJLD010000012">
    <property type="protein sequence ID" value="MEB3101987.1"/>
    <property type="molecule type" value="Genomic_DNA"/>
</dbReference>
<comment type="caution">
    <text evidence="6">The sequence shown here is derived from an EMBL/GenBank/DDBJ whole genome shotgun (WGS) entry which is preliminary data.</text>
</comment>
<comment type="subcellular location">
    <subcellularLocation>
        <location evidence="1">Membrane</location>
    </subcellularLocation>
</comment>
<dbReference type="InterPro" id="IPR005311">
    <property type="entry name" value="PBP_dimer"/>
</dbReference>
<dbReference type="SUPFAM" id="SSF56519">
    <property type="entry name" value="Penicillin binding protein dimerisation domain"/>
    <property type="match status" value="1"/>
</dbReference>
<dbReference type="InterPro" id="IPR012338">
    <property type="entry name" value="Beta-lactam/transpept-like"/>
</dbReference>
<reference evidence="6" key="1">
    <citation type="submission" date="2023-12" db="EMBL/GenBank/DDBJ databases">
        <title>Fervidustalea candida gen. nov., sp. nov., a novel member of the family Paenibacillaceae isolated from a geothermal area.</title>
        <authorList>
            <person name="Li W.-J."/>
            <person name="Jiao J.-Y."/>
            <person name="Chen Y."/>
        </authorList>
    </citation>
    <scope>NUCLEOTIDE SEQUENCE</scope>
    <source>
        <strain evidence="6">SYSU GA230002</strain>
    </source>
</reference>
<dbReference type="Pfam" id="PF00905">
    <property type="entry name" value="Transpeptidase"/>
    <property type="match status" value="1"/>
</dbReference>
<dbReference type="InterPro" id="IPR036138">
    <property type="entry name" value="PBP_dimer_sf"/>
</dbReference>
<dbReference type="PANTHER" id="PTHR30627:SF24">
    <property type="entry name" value="PENICILLIN-BINDING PROTEIN 4B"/>
    <property type="match status" value="1"/>
</dbReference>
<dbReference type="PANTHER" id="PTHR30627">
    <property type="entry name" value="PEPTIDOGLYCAN D,D-TRANSPEPTIDASE"/>
    <property type="match status" value="1"/>
</dbReference>
<feature type="domain" description="Penicillin-binding protein dimerisation" evidence="5">
    <location>
        <begin position="59"/>
        <end position="212"/>
    </location>
</feature>